<organism evidence="9 10">
    <name type="scientific">Paenibacillus aurantiacus</name>
    <dbReference type="NCBI Taxonomy" id="1936118"/>
    <lineage>
        <taxon>Bacteria</taxon>
        <taxon>Bacillati</taxon>
        <taxon>Bacillota</taxon>
        <taxon>Bacilli</taxon>
        <taxon>Bacillales</taxon>
        <taxon>Paenibacillaceae</taxon>
        <taxon>Paenibacillus</taxon>
    </lineage>
</organism>
<evidence type="ECO:0000259" key="7">
    <source>
        <dbReference type="Pfam" id="PF01276"/>
    </source>
</evidence>
<dbReference type="EMBL" id="JBHMDO010000001">
    <property type="protein sequence ID" value="MFB9324388.1"/>
    <property type="molecule type" value="Genomic_DNA"/>
</dbReference>
<dbReference type="SUPFAM" id="SSF53383">
    <property type="entry name" value="PLP-dependent transferases"/>
    <property type="match status" value="1"/>
</dbReference>
<dbReference type="Gene3D" id="3.40.640.10">
    <property type="entry name" value="Type I PLP-dependent aspartate aminotransferase-like (Major domain)"/>
    <property type="match status" value="1"/>
</dbReference>
<proteinExistence type="inferred from homology"/>
<keyword evidence="5" id="KW-0456">Lyase</keyword>
<evidence type="ECO:0000313" key="9">
    <source>
        <dbReference type="EMBL" id="MFB9324388.1"/>
    </source>
</evidence>
<evidence type="ECO:0000256" key="6">
    <source>
        <dbReference type="SAM" id="MobiDB-lite"/>
    </source>
</evidence>
<dbReference type="Proteomes" id="UP001589747">
    <property type="component" value="Unassembled WGS sequence"/>
</dbReference>
<evidence type="ECO:0000256" key="3">
    <source>
        <dbReference type="ARBA" id="ARBA00022793"/>
    </source>
</evidence>
<feature type="compositionally biased region" description="Basic and acidic residues" evidence="6">
    <location>
        <begin position="390"/>
        <end position="400"/>
    </location>
</feature>
<dbReference type="Pfam" id="PF01276">
    <property type="entry name" value="OKR_DC_1"/>
    <property type="match status" value="1"/>
</dbReference>
<evidence type="ECO:0000256" key="5">
    <source>
        <dbReference type="ARBA" id="ARBA00023239"/>
    </source>
</evidence>
<keyword evidence="9" id="KW-0808">Transferase</keyword>
<keyword evidence="3" id="KW-0210">Decarboxylase</keyword>
<dbReference type="SUPFAM" id="SSF55904">
    <property type="entry name" value="Ornithine decarboxylase C-terminal domain"/>
    <property type="match status" value="1"/>
</dbReference>
<comment type="similarity">
    <text evidence="2">Belongs to the Orn/Lys/Arg decarboxylase class-I family.</text>
</comment>
<dbReference type="InterPro" id="IPR015421">
    <property type="entry name" value="PyrdxlP-dep_Trfase_major"/>
</dbReference>
<feature type="compositionally biased region" description="Polar residues" evidence="6">
    <location>
        <begin position="401"/>
        <end position="413"/>
    </location>
</feature>
<dbReference type="PANTHER" id="PTHR43277:SF3">
    <property type="entry name" value="DECARBOXYLASE, PUTATIVE-RELATED"/>
    <property type="match status" value="1"/>
</dbReference>
<dbReference type="GO" id="GO:0008483">
    <property type="term" value="F:transaminase activity"/>
    <property type="evidence" value="ECO:0007669"/>
    <property type="project" value="UniProtKB-KW"/>
</dbReference>
<name>A0ABV5KJ45_9BACL</name>
<dbReference type="RefSeq" id="WP_377488196.1">
    <property type="nucleotide sequence ID" value="NZ_JBHMDO010000001.1"/>
</dbReference>
<protein>
    <submittedName>
        <fullName evidence="9">Aminotransferase class I/II-fold pyridoxal phosphate-dependent enzyme</fullName>
    </submittedName>
</protein>
<dbReference type="PANTHER" id="PTHR43277">
    <property type="entry name" value="ARGININE DECARBOXYLASE"/>
    <property type="match status" value="1"/>
</dbReference>
<dbReference type="InterPro" id="IPR000310">
    <property type="entry name" value="Orn/Lys/Arg_deCO2ase_major_dom"/>
</dbReference>
<feature type="domain" description="Orn/Lys/Arg decarboxylases family 1 pyridoxal-P attachment site" evidence="7">
    <location>
        <begin position="12"/>
        <end position="292"/>
    </location>
</feature>
<dbReference type="InterPro" id="IPR008286">
    <property type="entry name" value="Prn/Lys/Arg_de-COase_C"/>
</dbReference>
<keyword evidence="4" id="KW-0663">Pyridoxal phosphate</keyword>
<evidence type="ECO:0000256" key="1">
    <source>
        <dbReference type="ARBA" id="ARBA00001933"/>
    </source>
</evidence>
<dbReference type="InterPro" id="IPR052357">
    <property type="entry name" value="Orn_Lys_Arg_decarboxylase-I"/>
</dbReference>
<reference evidence="9 10" key="1">
    <citation type="submission" date="2024-09" db="EMBL/GenBank/DDBJ databases">
        <authorList>
            <person name="Sun Q."/>
            <person name="Mori K."/>
        </authorList>
    </citation>
    <scope>NUCLEOTIDE SEQUENCE [LARGE SCALE GENOMIC DNA]</scope>
    <source>
        <strain evidence="9 10">TISTR 2452</strain>
    </source>
</reference>
<dbReference type="InterPro" id="IPR015424">
    <property type="entry name" value="PyrdxlP-dep_Trfase"/>
</dbReference>
<gene>
    <name evidence="9" type="ORF">ACFFSY_00335</name>
</gene>
<evidence type="ECO:0000256" key="2">
    <source>
        <dbReference type="ARBA" id="ARBA00010671"/>
    </source>
</evidence>
<comment type="cofactor">
    <cofactor evidence="1">
        <name>pyridoxal 5'-phosphate</name>
        <dbReference type="ChEBI" id="CHEBI:597326"/>
    </cofactor>
</comment>
<dbReference type="Pfam" id="PF03711">
    <property type="entry name" value="OKR_DC_1_C"/>
    <property type="match status" value="1"/>
</dbReference>
<keyword evidence="10" id="KW-1185">Reference proteome</keyword>
<evidence type="ECO:0000313" key="10">
    <source>
        <dbReference type="Proteomes" id="UP001589747"/>
    </source>
</evidence>
<evidence type="ECO:0000259" key="8">
    <source>
        <dbReference type="Pfam" id="PF03711"/>
    </source>
</evidence>
<feature type="region of interest" description="Disordered" evidence="6">
    <location>
        <begin position="390"/>
        <end position="414"/>
    </location>
</feature>
<keyword evidence="9" id="KW-0032">Aminotransferase</keyword>
<accession>A0ABV5KJ45</accession>
<feature type="domain" description="Orn/Lys/Arg decarboxylase C-terminal" evidence="8">
    <location>
        <begin position="382"/>
        <end position="484"/>
    </location>
</feature>
<dbReference type="InterPro" id="IPR036633">
    <property type="entry name" value="Prn/Lys/Arg_de-COase_C_sf"/>
</dbReference>
<comment type="caution">
    <text evidence="9">The sequence shown here is derived from an EMBL/GenBank/DDBJ whole genome shotgun (WGS) entry which is preliminary data.</text>
</comment>
<sequence length="500" mass="54541">MRHRELKPWHAPIAAMLEQHRRANPVSFHVPGHQFGKGLDRLADDEFAASLAVMNTIMGIDVTELSVTDDLHDPAGPIAEAQQLASSCFGAEKTYFLIGGSTSGNIAMILASCQPGDRLLVQRNAHKSVINGLTLAGAEAVFLNPTVEEIAGLYLPPSLEVVEEALERHPEAKGLLLTNPSYYGLSVDLEPYANFLHTKGKLLMVDEAHGAHYGQHSAFPTSAVQAGADFVVQSTHKTLHALTMGAMLHTQGQLVDHASLRHALQMVQSSSPSYPIMASLDIARAMLDTYGEVWFEPGLMAIGKVKEALQDPQGRFEASHVAHNRFRMDPLRLLLQDKRKQLSGYEIQKQLEKHHIWAEMADARRVVLLFGAQTTSADAERLLQALHRMAEEHSRAESDTHSNSSGNANQDESSYPMEAIGAPIAFNRRPFNSAVVNLDAAVGRQAAEMVVPYPPGIPLLYRGELITASAVRHIRQLALAGARFQGASDPAMRTITVIVP</sequence>
<dbReference type="Gene3D" id="3.90.105.10">
    <property type="entry name" value="Molybdopterin biosynthesis moea protein, domain 2"/>
    <property type="match status" value="1"/>
</dbReference>
<evidence type="ECO:0000256" key="4">
    <source>
        <dbReference type="ARBA" id="ARBA00022898"/>
    </source>
</evidence>